<keyword evidence="1" id="KW-0812">Transmembrane</keyword>
<keyword evidence="1" id="KW-0472">Membrane</keyword>
<dbReference type="InterPro" id="IPR006675">
    <property type="entry name" value="HDIG_dom"/>
</dbReference>
<dbReference type="InterPro" id="IPR011621">
    <property type="entry name" value="Metal-dep_PHydrolase_7TM_intra"/>
</dbReference>
<feature type="transmembrane region" description="Helical" evidence="1">
    <location>
        <begin position="216"/>
        <end position="233"/>
    </location>
</feature>
<dbReference type="InterPro" id="IPR052722">
    <property type="entry name" value="PgpH_phosphodiesterase"/>
</dbReference>
<dbReference type="PROSITE" id="PS51831">
    <property type="entry name" value="HD"/>
    <property type="match status" value="1"/>
</dbReference>
<evidence type="ECO:0000313" key="4">
    <source>
        <dbReference type="Proteomes" id="UP000182278"/>
    </source>
</evidence>
<dbReference type="Pfam" id="PF01966">
    <property type="entry name" value="HD"/>
    <property type="match status" value="1"/>
</dbReference>
<feature type="transmembrane region" description="Helical" evidence="1">
    <location>
        <begin position="150"/>
        <end position="169"/>
    </location>
</feature>
<sequence length="538" mass="60264">MYILKWLQKCFNNFLIWCRENSVSVRWLIAATSFIFIFILLSSPFIVQRIKIDNLKVGEICQEDIISSKFITHTFEDGNTVILKKGQVIIRKGEEITADKLKKIEVFYSSEQGFVLSALFGMGLMSIAFLLMIVFYLYVYKRTIFNNNKLLFLISLIIIVTLGVSRLISSLGAISNFLIPVAFASITLAILVDSSTSFIITVILSVMAGIVCKFDMNVTFVMLSGGLVGIYGATKVKRRIDLTKVGLYVGGMNFLVITAVGLVGRLSFNRIIIEGLWGAGNGLIFSVSLVMGTLLYFESMFGITTNFKLMELSDLNLDLLKNLFLKASGTYQHSLLVSELAEKAAEEVGANSLLTKVGGYYHDIGKMENPTYFIENQMPGVNTHNGINPEISNSILNAHIKDGVEIAKRYHLPPEVIDIIEQHHGTSSKMYFMSKENSQEFRYPGPKPQTKEAALVMLADSVEAATRASSNKNFQAMEKKVKTIINNYLTDLQLEECPLTLRDLTKIGNSFIKVLSGIYHFRIEYPENNINHNQKNTE</sequence>
<feature type="transmembrane region" description="Helical" evidence="1">
    <location>
        <begin position="276"/>
        <end position="297"/>
    </location>
</feature>
<dbReference type="PANTHER" id="PTHR36442:SF1">
    <property type="entry name" value="CYCLIC-DI-AMP PHOSPHODIESTERASE PGPH"/>
    <property type="match status" value="1"/>
</dbReference>
<dbReference type="EMBL" id="MNUO01000117">
    <property type="protein sequence ID" value="OIN95989.1"/>
    <property type="molecule type" value="Genomic_DNA"/>
</dbReference>
<feature type="transmembrane region" description="Helical" evidence="1">
    <location>
        <begin position="113"/>
        <end position="138"/>
    </location>
</feature>
<dbReference type="AlphaFoldDB" id="A0A1J4SCL6"/>
<dbReference type="Proteomes" id="UP000182278">
    <property type="component" value="Unassembled WGS sequence"/>
</dbReference>
<dbReference type="PANTHER" id="PTHR36442">
    <property type="entry name" value="CYCLIC-DI-AMP PHOSPHODIESTERASE PGPH"/>
    <property type="match status" value="1"/>
</dbReference>
<dbReference type="NCBIfam" id="TIGR00277">
    <property type="entry name" value="HDIG"/>
    <property type="match status" value="1"/>
</dbReference>
<organism evidence="3 4">
    <name type="scientific">Candidatus Desantisbacteria bacterium CG1_02_38_46</name>
    <dbReference type="NCBI Taxonomy" id="1817893"/>
    <lineage>
        <taxon>Bacteria</taxon>
        <taxon>Candidatus Desantisiibacteriota</taxon>
    </lineage>
</organism>
<dbReference type="CDD" id="cd00077">
    <property type="entry name" value="HDc"/>
    <property type="match status" value="1"/>
</dbReference>
<dbReference type="InterPro" id="IPR006674">
    <property type="entry name" value="HD_domain"/>
</dbReference>
<name>A0A1J4SCL6_9BACT</name>
<evidence type="ECO:0000313" key="3">
    <source>
        <dbReference type="EMBL" id="OIN95989.1"/>
    </source>
</evidence>
<gene>
    <name evidence="3" type="ORF">AUJ66_07665</name>
</gene>
<protein>
    <recommendedName>
        <fullName evidence="2">HD domain-containing protein</fullName>
    </recommendedName>
</protein>
<feature type="domain" description="HD" evidence="2">
    <location>
        <begin position="330"/>
        <end position="465"/>
    </location>
</feature>
<dbReference type="Pfam" id="PF07698">
    <property type="entry name" value="7TM-7TMR_HD"/>
    <property type="match status" value="1"/>
</dbReference>
<dbReference type="SUPFAM" id="SSF109604">
    <property type="entry name" value="HD-domain/PDEase-like"/>
    <property type="match status" value="1"/>
</dbReference>
<proteinExistence type="predicted"/>
<dbReference type="Gene3D" id="1.10.3210.10">
    <property type="entry name" value="Hypothetical protein af1432"/>
    <property type="match status" value="1"/>
</dbReference>
<evidence type="ECO:0000256" key="1">
    <source>
        <dbReference type="SAM" id="Phobius"/>
    </source>
</evidence>
<feature type="transmembrane region" description="Helical" evidence="1">
    <location>
        <begin position="245"/>
        <end position="264"/>
    </location>
</feature>
<dbReference type="InterPro" id="IPR003607">
    <property type="entry name" value="HD/PDEase_dom"/>
</dbReference>
<dbReference type="SMART" id="SM00471">
    <property type="entry name" value="HDc"/>
    <property type="match status" value="1"/>
</dbReference>
<reference evidence="3 4" key="1">
    <citation type="journal article" date="2016" name="Environ. Microbiol.">
        <title>Genomic resolution of a cold subsurface aquifer community provides metabolic insights for novel microbes adapted to high CO concentrations.</title>
        <authorList>
            <person name="Probst A.J."/>
            <person name="Castelle C.J."/>
            <person name="Singh A."/>
            <person name="Brown C.T."/>
            <person name="Anantharaman K."/>
            <person name="Sharon I."/>
            <person name="Hug L.A."/>
            <person name="Burstein D."/>
            <person name="Emerson J.B."/>
            <person name="Thomas B.C."/>
            <person name="Banfield J.F."/>
        </authorList>
    </citation>
    <scope>NUCLEOTIDE SEQUENCE [LARGE SCALE GENOMIC DNA]</scope>
    <source>
        <strain evidence="3">CG1_02_38_46</strain>
    </source>
</reference>
<keyword evidence="1" id="KW-1133">Transmembrane helix</keyword>
<comment type="caution">
    <text evidence="3">The sequence shown here is derived from an EMBL/GenBank/DDBJ whole genome shotgun (WGS) entry which is preliminary data.</text>
</comment>
<feature type="transmembrane region" description="Helical" evidence="1">
    <location>
        <begin position="27"/>
        <end position="47"/>
    </location>
</feature>
<dbReference type="STRING" id="1817893.AUJ66_07665"/>
<accession>A0A1J4SCL6</accession>
<evidence type="ECO:0000259" key="2">
    <source>
        <dbReference type="PROSITE" id="PS51831"/>
    </source>
</evidence>
<feature type="transmembrane region" description="Helical" evidence="1">
    <location>
        <begin position="181"/>
        <end position="210"/>
    </location>
</feature>